<dbReference type="AlphaFoldDB" id="A0A1Q2MGD5"/>
<name>A0A1Q2MGD5_9BACT</name>
<keyword evidence="2" id="KW-1185">Reference proteome</keyword>
<gene>
    <name evidence="1" type="ORF">SMSP2_02086</name>
</gene>
<accession>A0A1Q2MGD5</accession>
<organism evidence="1 2">
    <name type="scientific">Limihaloglobus sulfuriphilus</name>
    <dbReference type="NCBI Taxonomy" id="1851148"/>
    <lineage>
        <taxon>Bacteria</taxon>
        <taxon>Pseudomonadati</taxon>
        <taxon>Planctomycetota</taxon>
        <taxon>Phycisphaerae</taxon>
        <taxon>Sedimentisphaerales</taxon>
        <taxon>Sedimentisphaeraceae</taxon>
        <taxon>Limihaloglobus</taxon>
    </lineage>
</organism>
<protein>
    <submittedName>
        <fullName evidence="1">Uncharacterized protein</fullName>
    </submittedName>
</protein>
<dbReference type="KEGG" id="pbas:SMSP2_02086"/>
<dbReference type="EMBL" id="CP019646">
    <property type="protein sequence ID" value="AQQ71709.1"/>
    <property type="molecule type" value="Genomic_DNA"/>
</dbReference>
<sequence>MYNGIFSKTRIELYSDVKVNKKNTNHKPADMPIKRMPGDLELRILADGRIVFIAPDQGMLDVAEKLRDEFKNSTSRN</sequence>
<evidence type="ECO:0000313" key="2">
    <source>
        <dbReference type="Proteomes" id="UP000188181"/>
    </source>
</evidence>
<proteinExistence type="predicted"/>
<dbReference type="STRING" id="1851148.SMSP2_02086"/>
<reference evidence="2" key="1">
    <citation type="submission" date="2017-02" db="EMBL/GenBank/DDBJ databases">
        <title>Comparative genomics and description of representatives of a novel lineage of planctomycetes thriving in anoxic sediments.</title>
        <authorList>
            <person name="Spring S."/>
            <person name="Bunk B."/>
            <person name="Sproer C."/>
        </authorList>
    </citation>
    <scope>NUCLEOTIDE SEQUENCE [LARGE SCALE GENOMIC DNA]</scope>
    <source>
        <strain evidence="2">SM-Chi-D1</strain>
    </source>
</reference>
<dbReference type="Proteomes" id="UP000188181">
    <property type="component" value="Chromosome"/>
</dbReference>
<evidence type="ECO:0000313" key="1">
    <source>
        <dbReference type="EMBL" id="AQQ71709.1"/>
    </source>
</evidence>